<evidence type="ECO:0000313" key="9">
    <source>
        <dbReference type="Proteomes" id="UP001497512"/>
    </source>
</evidence>
<dbReference type="Gene3D" id="3.30.730.10">
    <property type="entry name" value="AP2/ERF domain"/>
    <property type="match status" value="2"/>
</dbReference>
<dbReference type="InterPro" id="IPR016177">
    <property type="entry name" value="DNA-bd_dom_sf"/>
</dbReference>
<reference evidence="8" key="1">
    <citation type="submission" date="2024-02" db="EMBL/GenBank/DDBJ databases">
        <authorList>
            <consortium name="ELIXIR-Norway"/>
            <consortium name="Elixir Norway"/>
        </authorList>
    </citation>
    <scope>NUCLEOTIDE SEQUENCE</scope>
</reference>
<evidence type="ECO:0000256" key="4">
    <source>
        <dbReference type="ARBA" id="ARBA00023163"/>
    </source>
</evidence>
<evidence type="ECO:0000256" key="1">
    <source>
        <dbReference type="ARBA" id="ARBA00004123"/>
    </source>
</evidence>
<feature type="region of interest" description="Disordered" evidence="6">
    <location>
        <begin position="213"/>
        <end position="233"/>
    </location>
</feature>
<feature type="compositionally biased region" description="Low complexity" evidence="6">
    <location>
        <begin position="552"/>
        <end position="561"/>
    </location>
</feature>
<dbReference type="InterPro" id="IPR001471">
    <property type="entry name" value="AP2/ERF_dom"/>
</dbReference>
<dbReference type="Proteomes" id="UP001497512">
    <property type="component" value="Chromosome 5"/>
</dbReference>
<dbReference type="EMBL" id="OZ019897">
    <property type="protein sequence ID" value="CAK9225348.1"/>
    <property type="molecule type" value="Genomic_DNA"/>
</dbReference>
<feature type="compositionally biased region" description="Polar residues" evidence="6">
    <location>
        <begin position="562"/>
        <end position="575"/>
    </location>
</feature>
<sequence length="709" mass="77507">MQAAQNWNLDHASSHHGIHESSQQSHHHLFSVDQLSRLSTVNRGGAVDQQQLQQGGVGGAAGTAHYDHHIQAETRVDGPKLEDFLGGTSLAGQYTDSGDHQSHHHHHHHHQQQLDGFTGLKSWLHHQADAADSKAGIVLQGVTQAGRHSTSSLSSATALTSWQPLSLSMSAASSSSHAVTDHSVSKRQLMLPNSHHMAESSQAAAIVPEPRKRGVGRMGAGKDGPSPRKSIDTFGQRTSVYRGVTRHRWTGRYEAHLWDNSCRKEGQTRKGRQGGYDKEDKAARAYDLAALKYWGPSTTINFPLSTYEAELEVMKNMTRQEYVASLRRKSSGFSRGASVYRGVTRHHQHGRWQARIGRVAGNKDLYLGTYSTQEEAAEAYDIAAIKFRGVNAVTNFDMSKYDILKIHAEKIHAAALNEQHGQEISFKYKPVDQKLIKERRDTPGSDALCVQDENHRIVTSGLPTETPGSRLELVSTHDQDNLVSTSVSPCGLSKNLLDWQMLYQQAAATQQKHERNSWGHAAVGQDNCSSSPHELHAGSPAGLMNHHHGLPSSAASFLSSSQGYQAGRSDQPTMQSAGFEHVGTITSDQQLRTSDQRAISNSGLTYNQGSHERSDVNVSESPKNSVGESEEASSKNSTFDRVMPGNLPRNLVFSSATTSTVKMNPSYDTNPLSTWIGISNPLTMSTLPGQPANHSHMGSSPIFAHSWTE</sequence>
<gene>
    <name evidence="8" type="ORF">CSSPTR1EN2_LOCUS17462</name>
</gene>
<proteinExistence type="predicted"/>
<feature type="region of interest" description="Disordered" evidence="6">
    <location>
        <begin position="1"/>
        <end position="27"/>
    </location>
</feature>
<evidence type="ECO:0000259" key="7">
    <source>
        <dbReference type="PROSITE" id="PS51032"/>
    </source>
</evidence>
<keyword evidence="4" id="KW-0804">Transcription</keyword>
<keyword evidence="3" id="KW-0238">DNA-binding</keyword>
<feature type="region of interest" description="Disordered" evidence="6">
    <location>
        <begin position="75"/>
        <end position="114"/>
    </location>
</feature>
<evidence type="ECO:0000256" key="3">
    <source>
        <dbReference type="ARBA" id="ARBA00023125"/>
    </source>
</evidence>
<dbReference type="SMART" id="SM00380">
    <property type="entry name" value="AP2"/>
    <property type="match status" value="2"/>
</dbReference>
<dbReference type="InterPro" id="IPR036955">
    <property type="entry name" value="AP2/ERF_dom_sf"/>
</dbReference>
<feature type="domain" description="AP2/ERF" evidence="7">
    <location>
        <begin position="339"/>
        <end position="397"/>
    </location>
</feature>
<feature type="compositionally biased region" description="Basic residues" evidence="6">
    <location>
        <begin position="102"/>
        <end position="111"/>
    </location>
</feature>
<feature type="compositionally biased region" description="Polar residues" evidence="6">
    <location>
        <begin position="616"/>
        <end position="627"/>
    </location>
</feature>
<evidence type="ECO:0000256" key="2">
    <source>
        <dbReference type="ARBA" id="ARBA00023015"/>
    </source>
</evidence>
<dbReference type="PRINTS" id="PR00367">
    <property type="entry name" value="ETHRSPELEMNT"/>
</dbReference>
<feature type="domain" description="AP2/ERF" evidence="7">
    <location>
        <begin position="240"/>
        <end position="303"/>
    </location>
</feature>
<comment type="subcellular location">
    <subcellularLocation>
        <location evidence="1">Nucleus</location>
    </subcellularLocation>
</comment>
<evidence type="ECO:0000313" key="8">
    <source>
        <dbReference type="EMBL" id="CAK9225348.1"/>
    </source>
</evidence>
<accession>A0ABP0UQY5</accession>
<keyword evidence="9" id="KW-1185">Reference proteome</keyword>
<feature type="region of interest" description="Disordered" evidence="6">
    <location>
        <begin position="514"/>
        <end position="575"/>
    </location>
</feature>
<feature type="compositionally biased region" description="Polar residues" evidence="6">
    <location>
        <begin position="599"/>
        <end position="609"/>
    </location>
</feature>
<dbReference type="PROSITE" id="PS51032">
    <property type="entry name" value="AP2_ERF"/>
    <property type="match status" value="2"/>
</dbReference>
<dbReference type="CDD" id="cd00018">
    <property type="entry name" value="AP2"/>
    <property type="match status" value="2"/>
</dbReference>
<keyword evidence="5" id="KW-0539">Nucleus</keyword>
<evidence type="ECO:0000256" key="6">
    <source>
        <dbReference type="SAM" id="MobiDB-lite"/>
    </source>
</evidence>
<organism evidence="8 9">
    <name type="scientific">Sphagnum troendelagicum</name>
    <dbReference type="NCBI Taxonomy" id="128251"/>
    <lineage>
        <taxon>Eukaryota</taxon>
        <taxon>Viridiplantae</taxon>
        <taxon>Streptophyta</taxon>
        <taxon>Embryophyta</taxon>
        <taxon>Bryophyta</taxon>
        <taxon>Sphagnophytina</taxon>
        <taxon>Sphagnopsida</taxon>
        <taxon>Sphagnales</taxon>
        <taxon>Sphagnaceae</taxon>
        <taxon>Sphagnum</taxon>
    </lineage>
</organism>
<protein>
    <recommendedName>
        <fullName evidence="7">AP2/ERF domain-containing protein</fullName>
    </recommendedName>
</protein>
<keyword evidence="2" id="KW-0805">Transcription regulation</keyword>
<feature type="region of interest" description="Disordered" evidence="6">
    <location>
        <begin position="599"/>
        <end position="643"/>
    </location>
</feature>
<dbReference type="PANTHER" id="PTHR32467:SF90">
    <property type="entry name" value="AP2-LIKE ETHYLENE-RESPONSIVE TRANSCRIPTION FACTOR AIL1"/>
    <property type="match status" value="1"/>
</dbReference>
<evidence type="ECO:0000256" key="5">
    <source>
        <dbReference type="ARBA" id="ARBA00023242"/>
    </source>
</evidence>
<name>A0ABP0UQY5_9BRYO</name>
<dbReference type="PANTHER" id="PTHR32467">
    <property type="entry name" value="AP2-LIKE ETHYLENE-RESPONSIVE TRANSCRIPTION FACTOR"/>
    <property type="match status" value="1"/>
</dbReference>
<dbReference type="Pfam" id="PF00847">
    <property type="entry name" value="AP2"/>
    <property type="match status" value="1"/>
</dbReference>
<dbReference type="SUPFAM" id="SSF54171">
    <property type="entry name" value="DNA-binding domain"/>
    <property type="match status" value="2"/>
</dbReference>